<dbReference type="EMBL" id="ML977175">
    <property type="protein sequence ID" value="KAF1983439.1"/>
    <property type="molecule type" value="Genomic_DNA"/>
</dbReference>
<protein>
    <submittedName>
        <fullName evidence="3">Uncharacterized protein</fullName>
    </submittedName>
</protein>
<keyword evidence="2" id="KW-0812">Transmembrane</keyword>
<evidence type="ECO:0000313" key="3">
    <source>
        <dbReference type="EMBL" id="KAF1983439.1"/>
    </source>
</evidence>
<sequence length="186" mass="21514">MLRQRPTRHPKPLRCLFRLILPCVLVSVKVAPVVRWAMKRNRRKRRGINFDGWRYVRSRAFGCCPWFFLIGSFEETEFSSRGLDFKTVSKVDFNFSSIDLTSLVSHLNERLDSQSTYSRVSPTPVTQKRETSSKQSPSSKSTHYKPPQHRAYLTRCPRSVALTFAPRSSSPKSTAEKRREDSKACL</sequence>
<feature type="compositionally biased region" description="Basic and acidic residues" evidence="1">
    <location>
        <begin position="174"/>
        <end position="186"/>
    </location>
</feature>
<keyword evidence="4" id="KW-1185">Reference proteome</keyword>
<keyword evidence="2" id="KW-1133">Transmembrane helix</keyword>
<proteinExistence type="predicted"/>
<evidence type="ECO:0000256" key="1">
    <source>
        <dbReference type="SAM" id="MobiDB-lite"/>
    </source>
</evidence>
<dbReference type="Proteomes" id="UP000800041">
    <property type="component" value="Unassembled WGS sequence"/>
</dbReference>
<name>A0A6G1GRR3_9PEZI</name>
<keyword evidence="2" id="KW-0472">Membrane</keyword>
<reference evidence="3" key="1">
    <citation type="journal article" date="2020" name="Stud. Mycol.">
        <title>101 Dothideomycetes genomes: a test case for predicting lifestyles and emergence of pathogens.</title>
        <authorList>
            <person name="Haridas S."/>
            <person name="Albert R."/>
            <person name="Binder M."/>
            <person name="Bloem J."/>
            <person name="Labutti K."/>
            <person name="Salamov A."/>
            <person name="Andreopoulos B."/>
            <person name="Baker S."/>
            <person name="Barry K."/>
            <person name="Bills G."/>
            <person name="Bluhm B."/>
            <person name="Cannon C."/>
            <person name="Castanera R."/>
            <person name="Culley D."/>
            <person name="Daum C."/>
            <person name="Ezra D."/>
            <person name="Gonzalez J."/>
            <person name="Henrissat B."/>
            <person name="Kuo A."/>
            <person name="Liang C."/>
            <person name="Lipzen A."/>
            <person name="Lutzoni F."/>
            <person name="Magnuson J."/>
            <person name="Mondo S."/>
            <person name="Nolan M."/>
            <person name="Ohm R."/>
            <person name="Pangilinan J."/>
            <person name="Park H.-J."/>
            <person name="Ramirez L."/>
            <person name="Alfaro M."/>
            <person name="Sun H."/>
            <person name="Tritt A."/>
            <person name="Yoshinaga Y."/>
            <person name="Zwiers L.-H."/>
            <person name="Turgeon B."/>
            <person name="Goodwin S."/>
            <person name="Spatafora J."/>
            <person name="Crous P."/>
            <person name="Grigoriev I."/>
        </authorList>
    </citation>
    <scope>NUCLEOTIDE SEQUENCE</scope>
    <source>
        <strain evidence="3">CBS 113979</strain>
    </source>
</reference>
<feature type="region of interest" description="Disordered" evidence="1">
    <location>
        <begin position="115"/>
        <end position="186"/>
    </location>
</feature>
<evidence type="ECO:0000313" key="4">
    <source>
        <dbReference type="Proteomes" id="UP000800041"/>
    </source>
</evidence>
<accession>A0A6G1GRR3</accession>
<feature type="transmembrane region" description="Helical" evidence="2">
    <location>
        <begin position="16"/>
        <end position="38"/>
    </location>
</feature>
<dbReference type="AlphaFoldDB" id="A0A6G1GRR3"/>
<gene>
    <name evidence="3" type="ORF">K402DRAFT_396677</name>
</gene>
<feature type="compositionally biased region" description="Polar residues" evidence="1">
    <location>
        <begin position="115"/>
        <end position="126"/>
    </location>
</feature>
<evidence type="ECO:0000256" key="2">
    <source>
        <dbReference type="SAM" id="Phobius"/>
    </source>
</evidence>
<organism evidence="3 4">
    <name type="scientific">Aulographum hederae CBS 113979</name>
    <dbReference type="NCBI Taxonomy" id="1176131"/>
    <lineage>
        <taxon>Eukaryota</taxon>
        <taxon>Fungi</taxon>
        <taxon>Dikarya</taxon>
        <taxon>Ascomycota</taxon>
        <taxon>Pezizomycotina</taxon>
        <taxon>Dothideomycetes</taxon>
        <taxon>Pleosporomycetidae</taxon>
        <taxon>Aulographales</taxon>
        <taxon>Aulographaceae</taxon>
    </lineage>
</organism>